<proteinExistence type="predicted"/>
<sequence length="69" mass="7566">MDGQDLAAGMDRASCRLVVTQRCAHAERRTFRVCMHVRTSGCLALDNPGCPHRPTIFKADSHLTALDAL</sequence>
<accession>A0A183SQV8</accession>
<name>A0A183SQV8_SCHSO</name>
<evidence type="ECO:0000313" key="3">
    <source>
        <dbReference type="WBParaSite" id="SSLN_0000681501-mRNA-1"/>
    </source>
</evidence>
<dbReference type="AlphaFoldDB" id="A0A183SQV8"/>
<dbReference type="EMBL" id="UYSU01033768">
    <property type="protein sequence ID" value="VDL92991.1"/>
    <property type="molecule type" value="Genomic_DNA"/>
</dbReference>
<reference evidence="1 2" key="2">
    <citation type="submission" date="2018-11" db="EMBL/GenBank/DDBJ databases">
        <authorList>
            <consortium name="Pathogen Informatics"/>
        </authorList>
    </citation>
    <scope>NUCLEOTIDE SEQUENCE [LARGE SCALE GENOMIC DNA]</scope>
    <source>
        <strain evidence="1 2">NST_G2</strain>
    </source>
</reference>
<dbReference type="WBParaSite" id="SSLN_0000681501-mRNA-1">
    <property type="protein sequence ID" value="SSLN_0000681501-mRNA-1"/>
    <property type="gene ID" value="SSLN_0000681501"/>
</dbReference>
<evidence type="ECO:0000313" key="1">
    <source>
        <dbReference type="EMBL" id="VDL92991.1"/>
    </source>
</evidence>
<dbReference type="Proteomes" id="UP000275846">
    <property type="component" value="Unassembled WGS sequence"/>
</dbReference>
<organism evidence="3">
    <name type="scientific">Schistocephalus solidus</name>
    <name type="common">Tapeworm</name>
    <dbReference type="NCBI Taxonomy" id="70667"/>
    <lineage>
        <taxon>Eukaryota</taxon>
        <taxon>Metazoa</taxon>
        <taxon>Spiralia</taxon>
        <taxon>Lophotrochozoa</taxon>
        <taxon>Platyhelminthes</taxon>
        <taxon>Cestoda</taxon>
        <taxon>Eucestoda</taxon>
        <taxon>Diphyllobothriidea</taxon>
        <taxon>Diphyllobothriidae</taxon>
        <taxon>Schistocephalus</taxon>
    </lineage>
</organism>
<reference evidence="3" key="1">
    <citation type="submission" date="2016-06" db="UniProtKB">
        <authorList>
            <consortium name="WormBaseParasite"/>
        </authorList>
    </citation>
    <scope>IDENTIFICATION</scope>
</reference>
<gene>
    <name evidence="1" type="ORF">SSLN_LOCUS6606</name>
</gene>
<keyword evidence="2" id="KW-1185">Reference proteome</keyword>
<protein>
    <submittedName>
        <fullName evidence="3">Tnp_DDE_dom domain-containing protein</fullName>
    </submittedName>
</protein>
<evidence type="ECO:0000313" key="2">
    <source>
        <dbReference type="Proteomes" id="UP000275846"/>
    </source>
</evidence>